<dbReference type="PANTHER" id="PTHR11409:SF43">
    <property type="entry name" value="ADENOSINE DEAMINASE"/>
    <property type="match status" value="1"/>
</dbReference>
<dbReference type="PROSITE" id="PS00485">
    <property type="entry name" value="A_DEAMINASE"/>
    <property type="match status" value="1"/>
</dbReference>
<dbReference type="WBParaSite" id="PgR045_g066_t06">
    <property type="protein sequence ID" value="PgR045_g066_t06"/>
    <property type="gene ID" value="PgR045_g066"/>
</dbReference>
<sequence>ARSVIGLCASTSLSEQILFPKAPRITLLSPAVFVSSRLNMTADSSESVPVMPVTNDVAKELCFPKVELHVHLDGAVRHKTLLQLALEKGLDLKGAKTVDDVRKIVTIHAPTTLSKMLVPFDIFLPLIAGDKDAIERIAYELCEDQSKQGVIYFEARYSPHLLCNTVNNHNSTLPGRVFKNKGLLYPRGVVEAVKRGFDHGEVTFGVKARSILCCICGYPEWNDEVLEMASTLTSEGVVGIDVAGCSRGADEQYEPNILRVFQEAAKRGIHRTMHAGESGGAKEVVKAIEDMKAERIGHGYRLLLDESAYQKYAVQERVHLETCPYSSVITGSVPVDWPHHPIARLAADDANFSINTDDPTCFENTIMTEYQLAYKQIGLTKLQLWKCSLNAALSSFAEEDVKQKIVEKITAAKPSD</sequence>
<comment type="subcellular location">
    <subcellularLocation>
        <location evidence="2">Cell membrane</location>
        <topology evidence="2">Peripheral membrane protein</topology>
        <orientation evidence="2">Extracellular side</orientation>
    </subcellularLocation>
</comment>
<evidence type="ECO:0000313" key="11">
    <source>
        <dbReference type="WBParaSite" id="PgR045_g066_t05"/>
    </source>
</evidence>
<accession>A0A915BLH7</accession>
<comment type="cofactor">
    <cofactor evidence="1">
        <name>Zn(2+)</name>
        <dbReference type="ChEBI" id="CHEBI:29105"/>
    </cofactor>
</comment>
<dbReference type="GO" id="GO:0046872">
    <property type="term" value="F:metal ion binding"/>
    <property type="evidence" value="ECO:0007669"/>
    <property type="project" value="UniProtKB-KW"/>
</dbReference>
<dbReference type="InterPro" id="IPR001365">
    <property type="entry name" value="A_deaminase_dom"/>
</dbReference>
<dbReference type="InterPro" id="IPR006650">
    <property type="entry name" value="A/AMP_deam_AS"/>
</dbReference>
<dbReference type="GO" id="GO:0009168">
    <property type="term" value="P:purine ribonucleoside monophosphate biosynthetic process"/>
    <property type="evidence" value="ECO:0007669"/>
    <property type="project" value="InterPro"/>
</dbReference>
<evidence type="ECO:0000256" key="5">
    <source>
        <dbReference type="ARBA" id="ARBA00018099"/>
    </source>
</evidence>
<dbReference type="Pfam" id="PF00962">
    <property type="entry name" value="A_deaminase"/>
    <property type="match status" value="1"/>
</dbReference>
<dbReference type="GO" id="GO:0060169">
    <property type="term" value="P:negative regulation of adenosine receptor signaling pathway"/>
    <property type="evidence" value="ECO:0007669"/>
    <property type="project" value="TreeGrafter"/>
</dbReference>
<dbReference type="AlphaFoldDB" id="A0A915BLH7"/>
<name>A0A915BLH7_PARUN</name>
<dbReference type="SUPFAM" id="SSF51556">
    <property type="entry name" value="Metallo-dependent hydrolases"/>
    <property type="match status" value="1"/>
</dbReference>
<comment type="similarity">
    <text evidence="3">Belongs to the metallo-dependent hydrolases superfamily. Adenosine and AMP deaminases family.</text>
</comment>
<dbReference type="GO" id="GO:0009897">
    <property type="term" value="C:external side of plasma membrane"/>
    <property type="evidence" value="ECO:0007669"/>
    <property type="project" value="TreeGrafter"/>
</dbReference>
<keyword evidence="6" id="KW-0479">Metal-binding</keyword>
<organism evidence="10 12">
    <name type="scientific">Parascaris univalens</name>
    <name type="common">Nematode worm</name>
    <dbReference type="NCBI Taxonomy" id="6257"/>
    <lineage>
        <taxon>Eukaryota</taxon>
        <taxon>Metazoa</taxon>
        <taxon>Ecdysozoa</taxon>
        <taxon>Nematoda</taxon>
        <taxon>Chromadorea</taxon>
        <taxon>Rhabditida</taxon>
        <taxon>Spirurina</taxon>
        <taxon>Ascaridomorpha</taxon>
        <taxon>Ascaridoidea</taxon>
        <taxon>Ascarididae</taxon>
        <taxon>Parascaris</taxon>
    </lineage>
</organism>
<proteinExistence type="inferred from homology"/>
<keyword evidence="8" id="KW-0862">Zinc</keyword>
<keyword evidence="10" id="KW-1185">Reference proteome</keyword>
<dbReference type="FunFam" id="3.20.20.140:FF:000057">
    <property type="entry name" value="Adenosine deaminase"/>
    <property type="match status" value="1"/>
</dbReference>
<evidence type="ECO:0000313" key="12">
    <source>
        <dbReference type="WBParaSite" id="PgR045_g066_t06"/>
    </source>
</evidence>
<keyword evidence="7" id="KW-0378">Hydrolase</keyword>
<dbReference type="InterPro" id="IPR032466">
    <property type="entry name" value="Metal_Hydrolase"/>
</dbReference>
<dbReference type="Gene3D" id="3.20.20.140">
    <property type="entry name" value="Metal-dependent hydrolases"/>
    <property type="match status" value="1"/>
</dbReference>
<evidence type="ECO:0000256" key="1">
    <source>
        <dbReference type="ARBA" id="ARBA00001947"/>
    </source>
</evidence>
<dbReference type="GO" id="GO:0046103">
    <property type="term" value="P:inosine biosynthetic process"/>
    <property type="evidence" value="ECO:0007669"/>
    <property type="project" value="TreeGrafter"/>
</dbReference>
<protein>
    <recommendedName>
        <fullName evidence="5">Adenosine deaminase</fullName>
        <ecNumber evidence="4">3.5.4.4</ecNumber>
    </recommendedName>
</protein>
<evidence type="ECO:0000256" key="7">
    <source>
        <dbReference type="ARBA" id="ARBA00022801"/>
    </source>
</evidence>
<evidence type="ECO:0000256" key="4">
    <source>
        <dbReference type="ARBA" id="ARBA00012784"/>
    </source>
</evidence>
<dbReference type="EC" id="3.5.4.4" evidence="4"/>
<dbReference type="WBParaSite" id="PgR045_g066_t05">
    <property type="protein sequence ID" value="PgR045_g066_t05"/>
    <property type="gene ID" value="PgR045_g066"/>
</dbReference>
<evidence type="ECO:0000313" key="10">
    <source>
        <dbReference type="Proteomes" id="UP000887569"/>
    </source>
</evidence>
<dbReference type="GO" id="GO:0004000">
    <property type="term" value="F:adenosine deaminase activity"/>
    <property type="evidence" value="ECO:0007669"/>
    <property type="project" value="TreeGrafter"/>
</dbReference>
<dbReference type="InterPro" id="IPR006330">
    <property type="entry name" value="Ado/ade_deaminase"/>
</dbReference>
<evidence type="ECO:0000256" key="3">
    <source>
        <dbReference type="ARBA" id="ARBA00006676"/>
    </source>
</evidence>
<dbReference type="PANTHER" id="PTHR11409">
    <property type="entry name" value="ADENOSINE DEAMINASE"/>
    <property type="match status" value="1"/>
</dbReference>
<evidence type="ECO:0000256" key="8">
    <source>
        <dbReference type="ARBA" id="ARBA00022833"/>
    </source>
</evidence>
<dbReference type="NCBIfam" id="TIGR01430">
    <property type="entry name" value="aden_deam"/>
    <property type="match status" value="1"/>
</dbReference>
<dbReference type="Proteomes" id="UP000887569">
    <property type="component" value="Unplaced"/>
</dbReference>
<dbReference type="GO" id="GO:0005829">
    <property type="term" value="C:cytosol"/>
    <property type="evidence" value="ECO:0007669"/>
    <property type="project" value="TreeGrafter"/>
</dbReference>
<dbReference type="GO" id="GO:0043103">
    <property type="term" value="P:hypoxanthine salvage"/>
    <property type="evidence" value="ECO:0007669"/>
    <property type="project" value="TreeGrafter"/>
</dbReference>
<feature type="domain" description="Adenosine deaminase" evidence="9">
    <location>
        <begin position="64"/>
        <end position="411"/>
    </location>
</feature>
<evidence type="ECO:0000259" key="9">
    <source>
        <dbReference type="Pfam" id="PF00962"/>
    </source>
</evidence>
<dbReference type="GO" id="GO:0006154">
    <property type="term" value="P:adenosine catabolic process"/>
    <property type="evidence" value="ECO:0007669"/>
    <property type="project" value="TreeGrafter"/>
</dbReference>
<reference evidence="11 12" key="1">
    <citation type="submission" date="2022-11" db="UniProtKB">
        <authorList>
            <consortium name="WormBaseParasite"/>
        </authorList>
    </citation>
    <scope>IDENTIFICATION</scope>
</reference>
<evidence type="ECO:0000256" key="2">
    <source>
        <dbReference type="ARBA" id="ARBA00004296"/>
    </source>
</evidence>
<evidence type="ECO:0000256" key="6">
    <source>
        <dbReference type="ARBA" id="ARBA00022723"/>
    </source>
</evidence>